<dbReference type="RefSeq" id="WP_151086408.1">
    <property type="nucleotide sequence ID" value="NZ_CP038018.1"/>
</dbReference>
<dbReference type="KEGG" id="eex:EZJ17_08465"/>
<keyword evidence="2" id="KW-1185">Reference proteome</keyword>
<sequence>MESITELRHFKFQLTGEPCDGMRSGEARKRYLATPAKSSANAALLICLSRTCWDSGGLRLESRNGLPETKQAARPVGKGWQRRPAFPLPPCIKTGFRLELHSPFSGSPPKL</sequence>
<organism evidence="1 2">
    <name type="scientific">Eikenella exigua</name>
    <dbReference type="NCBI Taxonomy" id="2528037"/>
    <lineage>
        <taxon>Bacteria</taxon>
        <taxon>Pseudomonadati</taxon>
        <taxon>Pseudomonadota</taxon>
        <taxon>Betaproteobacteria</taxon>
        <taxon>Neisseriales</taxon>
        <taxon>Neisseriaceae</taxon>
        <taxon>Eikenella</taxon>
    </lineage>
</organism>
<evidence type="ECO:0000313" key="2">
    <source>
        <dbReference type="Proteomes" id="UP000326695"/>
    </source>
</evidence>
<dbReference type="AlphaFoldDB" id="A0AAX1F986"/>
<accession>A0AAX1F986</accession>
<name>A0AAX1F986_9NEIS</name>
<gene>
    <name evidence="1" type="ORF">EZJ17_08465</name>
</gene>
<dbReference type="Proteomes" id="UP000326695">
    <property type="component" value="Chromosome"/>
</dbReference>
<evidence type="ECO:0000313" key="1">
    <source>
        <dbReference type="EMBL" id="QED92636.1"/>
    </source>
</evidence>
<protein>
    <submittedName>
        <fullName evidence="1">Uncharacterized protein</fullName>
    </submittedName>
</protein>
<proteinExistence type="predicted"/>
<dbReference type="EMBL" id="CP038018">
    <property type="protein sequence ID" value="QED92636.1"/>
    <property type="molecule type" value="Genomic_DNA"/>
</dbReference>
<reference evidence="2" key="1">
    <citation type="journal article" date="2019" name="J. Anim. Genet.">
        <title>Description and whole genome sequencing of Eikenella exigua sp. nov., isolated from brain abscess and blood.</title>
        <authorList>
            <person name="Stormo K.A."/>
            <person name="Nygaard R.M."/>
            <person name="Bruvold T.S."/>
            <person name="Dimmen G."/>
            <person name="Lindemann P.C."/>
            <person name="Jordal S."/>
            <person name="Kommedal O."/>
        </authorList>
    </citation>
    <scope>NUCLEOTIDE SEQUENCE [LARGE SCALE GENOMIC DNA]</scope>
    <source>
        <strain evidence="2">PXX</strain>
    </source>
</reference>